<sequence>MEMPQPVYNHLPEKLKNHYIIQRHGFSLANNDGLICSNPDIAIPPTGGPLNTGYGLHEKGKIQVKESAALLSKHLFPTQEAPTDQDNPVVIFCSPFKRTVETAEIIQVVLNDTVLHGKLEAPIREMELRERWYGKFDMKSDKNYELCWLDDAAEPDHGEHSQYDIESPSSVCDRATRFIVDKIESQMQGKIVILVAHGDICQILLTAFARTDAWKHRTLKHVDTANWRDTLDFE</sequence>
<dbReference type="PANTHER" id="PTHR47821">
    <property type="entry name" value="PHOSPHOGLYCERATE MUTASE FAMILY PROTEIN"/>
    <property type="match status" value="1"/>
</dbReference>
<dbReference type="AlphaFoldDB" id="A0A0B7MXQ1"/>
<gene>
    <name evidence="1" type="primary">PARPA_01349.1 scaffold 1359</name>
</gene>
<dbReference type="PANTHER" id="PTHR47821:SF2">
    <property type="entry name" value="PHOSPHOGLYCERATE MUTASE FAMILY PROTEIN"/>
    <property type="match status" value="1"/>
</dbReference>
<reference evidence="1 2" key="1">
    <citation type="submission" date="2014-09" db="EMBL/GenBank/DDBJ databases">
        <authorList>
            <person name="Ellenberger Sabrina"/>
        </authorList>
    </citation>
    <scope>NUCLEOTIDE SEQUENCE [LARGE SCALE GENOMIC DNA]</scope>
    <source>
        <strain evidence="1 2">CBS 412.66</strain>
    </source>
</reference>
<keyword evidence="2" id="KW-1185">Reference proteome</keyword>
<dbReference type="Gene3D" id="3.40.50.1240">
    <property type="entry name" value="Phosphoglycerate mutase-like"/>
    <property type="match status" value="1"/>
</dbReference>
<dbReference type="InterPro" id="IPR029033">
    <property type="entry name" value="His_PPase_superfam"/>
</dbReference>
<dbReference type="STRING" id="35722.A0A0B7MXQ1"/>
<protein>
    <submittedName>
        <fullName evidence="1">Uncharacterized protein</fullName>
    </submittedName>
</protein>
<dbReference type="EMBL" id="LN719426">
    <property type="protein sequence ID" value="CEP08040.1"/>
    <property type="molecule type" value="Genomic_DNA"/>
</dbReference>
<evidence type="ECO:0000313" key="2">
    <source>
        <dbReference type="Proteomes" id="UP000054107"/>
    </source>
</evidence>
<evidence type="ECO:0000313" key="1">
    <source>
        <dbReference type="EMBL" id="CEP08040.1"/>
    </source>
</evidence>
<dbReference type="InterPro" id="IPR013078">
    <property type="entry name" value="His_Pase_superF_clade-1"/>
</dbReference>
<proteinExistence type="predicted"/>
<dbReference type="OrthoDB" id="354304at2759"/>
<dbReference type="CDD" id="cd07067">
    <property type="entry name" value="HP_PGM_like"/>
    <property type="match status" value="1"/>
</dbReference>
<dbReference type="Proteomes" id="UP000054107">
    <property type="component" value="Unassembled WGS sequence"/>
</dbReference>
<organism evidence="1 2">
    <name type="scientific">Parasitella parasitica</name>
    <dbReference type="NCBI Taxonomy" id="35722"/>
    <lineage>
        <taxon>Eukaryota</taxon>
        <taxon>Fungi</taxon>
        <taxon>Fungi incertae sedis</taxon>
        <taxon>Mucoromycota</taxon>
        <taxon>Mucoromycotina</taxon>
        <taxon>Mucoromycetes</taxon>
        <taxon>Mucorales</taxon>
        <taxon>Mucorineae</taxon>
        <taxon>Mucoraceae</taxon>
        <taxon>Parasitella</taxon>
    </lineage>
</organism>
<accession>A0A0B7MXQ1</accession>
<name>A0A0B7MXQ1_9FUNG</name>
<dbReference type="Pfam" id="PF00300">
    <property type="entry name" value="His_Phos_1"/>
    <property type="match status" value="1"/>
</dbReference>
<dbReference type="SUPFAM" id="SSF53254">
    <property type="entry name" value="Phosphoglycerate mutase-like"/>
    <property type="match status" value="1"/>
</dbReference>